<keyword evidence="2" id="KW-1185">Reference proteome</keyword>
<comment type="caution">
    <text evidence="1">The sequence shown here is derived from an EMBL/GenBank/DDBJ whole genome shotgun (WGS) entry which is preliminary data.</text>
</comment>
<evidence type="ECO:0000313" key="2">
    <source>
        <dbReference type="Proteomes" id="UP000004221"/>
    </source>
</evidence>
<sequence length="92" mass="10497">MAETHPIRLSPAEILHQAQRFFGPEGLGMELETSGPDLVRYSGRNGFVELEIRPDGNYQVRLTIEHQGYEQEIQAFRRRLGKQARAETEASN</sequence>
<gene>
    <name evidence="1" type="ORF">NITHO_4000007</name>
</gene>
<accession>I4EJG3</accession>
<organism evidence="1 2">
    <name type="scientific">Nitrolancea hollandica Lb</name>
    <dbReference type="NCBI Taxonomy" id="1129897"/>
    <lineage>
        <taxon>Bacteria</taxon>
        <taxon>Pseudomonadati</taxon>
        <taxon>Thermomicrobiota</taxon>
        <taxon>Thermomicrobia</taxon>
        <taxon>Sphaerobacterales</taxon>
        <taxon>Sphaerobacterineae</taxon>
        <taxon>Sphaerobacteraceae</taxon>
        <taxon>Nitrolancea</taxon>
    </lineage>
</organism>
<evidence type="ECO:0000313" key="1">
    <source>
        <dbReference type="EMBL" id="CCF84825.1"/>
    </source>
</evidence>
<dbReference type="Proteomes" id="UP000004221">
    <property type="component" value="Unassembled WGS sequence"/>
</dbReference>
<reference evidence="1 2" key="1">
    <citation type="journal article" date="2012" name="ISME J.">
        <title>Nitrification expanded: discovery, physiology and genomics of a nitrite-oxidizing bacterium from the phylum Chloroflexi.</title>
        <authorList>
            <person name="Sorokin D.Y."/>
            <person name="Lucker S."/>
            <person name="Vejmelkova D."/>
            <person name="Kostrikina N.A."/>
            <person name="Kleerebezem R."/>
            <person name="Rijpstra W.I."/>
            <person name="Damste J.S."/>
            <person name="Le Paslier D."/>
            <person name="Muyzer G."/>
            <person name="Wagner M."/>
            <person name="van Loosdrecht M.C."/>
            <person name="Daims H."/>
        </authorList>
    </citation>
    <scope>NUCLEOTIDE SEQUENCE [LARGE SCALE GENOMIC DNA]</scope>
    <source>
        <strain evidence="2">none</strain>
    </source>
</reference>
<dbReference type="EMBL" id="CAGS01000336">
    <property type="protein sequence ID" value="CCF84825.1"/>
    <property type="molecule type" value="Genomic_DNA"/>
</dbReference>
<dbReference type="RefSeq" id="WP_008479286.1">
    <property type="nucleotide sequence ID" value="NZ_CAGS01000336.1"/>
</dbReference>
<protein>
    <submittedName>
        <fullName evidence="1">Uncharacterized protein</fullName>
    </submittedName>
</protein>
<name>I4EJG3_9BACT</name>
<dbReference type="AlphaFoldDB" id="I4EJG3"/>
<dbReference type="OrthoDB" id="165585at2"/>
<proteinExistence type="predicted"/>